<gene>
    <name evidence="1" type="ORF">M9H77_31157</name>
</gene>
<accession>A0ACC0A0C0</accession>
<evidence type="ECO:0000313" key="2">
    <source>
        <dbReference type="Proteomes" id="UP001060085"/>
    </source>
</evidence>
<dbReference type="Proteomes" id="UP001060085">
    <property type="component" value="Linkage Group LG07"/>
</dbReference>
<sequence>MDHSGYYLQENVIFELVDWTKETTMKANTYLIITLFLKSRTSNRRPAQKIYNVVTKIKKNRMKEWNTMEEVLCLSAQRGYRVFYRNVEDSNVLSDIVVAHSTSIAMIRT</sequence>
<dbReference type="EMBL" id="CM044707">
    <property type="protein sequence ID" value="KAI5653970.1"/>
    <property type="molecule type" value="Genomic_DNA"/>
</dbReference>
<keyword evidence="2" id="KW-1185">Reference proteome</keyword>
<name>A0ACC0A0C0_CATRO</name>
<organism evidence="1 2">
    <name type="scientific">Catharanthus roseus</name>
    <name type="common">Madagascar periwinkle</name>
    <name type="synonym">Vinca rosea</name>
    <dbReference type="NCBI Taxonomy" id="4058"/>
    <lineage>
        <taxon>Eukaryota</taxon>
        <taxon>Viridiplantae</taxon>
        <taxon>Streptophyta</taxon>
        <taxon>Embryophyta</taxon>
        <taxon>Tracheophyta</taxon>
        <taxon>Spermatophyta</taxon>
        <taxon>Magnoliopsida</taxon>
        <taxon>eudicotyledons</taxon>
        <taxon>Gunneridae</taxon>
        <taxon>Pentapetalae</taxon>
        <taxon>asterids</taxon>
        <taxon>lamiids</taxon>
        <taxon>Gentianales</taxon>
        <taxon>Apocynaceae</taxon>
        <taxon>Rauvolfioideae</taxon>
        <taxon>Vinceae</taxon>
        <taxon>Catharanthinae</taxon>
        <taxon>Catharanthus</taxon>
    </lineage>
</organism>
<comment type="caution">
    <text evidence="1">The sequence shown here is derived from an EMBL/GenBank/DDBJ whole genome shotgun (WGS) entry which is preliminary data.</text>
</comment>
<evidence type="ECO:0000313" key="1">
    <source>
        <dbReference type="EMBL" id="KAI5653970.1"/>
    </source>
</evidence>
<reference evidence="2" key="1">
    <citation type="journal article" date="2023" name="Nat. Plants">
        <title>Single-cell RNA sequencing provides a high-resolution roadmap for understanding the multicellular compartmentation of specialized metabolism.</title>
        <authorList>
            <person name="Sun S."/>
            <person name="Shen X."/>
            <person name="Li Y."/>
            <person name="Li Y."/>
            <person name="Wang S."/>
            <person name="Li R."/>
            <person name="Zhang H."/>
            <person name="Shen G."/>
            <person name="Guo B."/>
            <person name="Wei J."/>
            <person name="Xu J."/>
            <person name="St-Pierre B."/>
            <person name="Chen S."/>
            <person name="Sun C."/>
        </authorList>
    </citation>
    <scope>NUCLEOTIDE SEQUENCE [LARGE SCALE GENOMIC DNA]</scope>
</reference>
<proteinExistence type="predicted"/>
<protein>
    <submittedName>
        <fullName evidence="1">Uncharacterized protein</fullName>
    </submittedName>
</protein>